<keyword evidence="2" id="KW-1185">Reference proteome</keyword>
<protein>
    <submittedName>
        <fullName evidence="1">Uncharacterized protein</fullName>
    </submittedName>
</protein>
<accession>A0AAD4EA83</accession>
<comment type="caution">
    <text evidence="1">The sequence shown here is derived from an EMBL/GenBank/DDBJ whole genome shotgun (WGS) entry which is preliminary data.</text>
</comment>
<organism evidence="1 2">
    <name type="scientific">Suillus fuscotomentosus</name>
    <dbReference type="NCBI Taxonomy" id="1912939"/>
    <lineage>
        <taxon>Eukaryota</taxon>
        <taxon>Fungi</taxon>
        <taxon>Dikarya</taxon>
        <taxon>Basidiomycota</taxon>
        <taxon>Agaricomycotina</taxon>
        <taxon>Agaricomycetes</taxon>
        <taxon>Agaricomycetidae</taxon>
        <taxon>Boletales</taxon>
        <taxon>Suillineae</taxon>
        <taxon>Suillaceae</taxon>
        <taxon>Suillus</taxon>
    </lineage>
</organism>
<proteinExistence type="predicted"/>
<sequence length="97" mass="11238">MWCDYLASRHGQISHRSTDCQGFGDMGVLDSCFCFDKAEKRHEKAFSTIVHDLADRDAEMRRAWADALKISISLKNSKDISQQWEKLLMKLLKKFPT</sequence>
<dbReference type="RefSeq" id="XP_041228148.1">
    <property type="nucleotide sequence ID" value="XM_041361226.1"/>
</dbReference>
<dbReference type="Proteomes" id="UP001195769">
    <property type="component" value="Unassembled WGS sequence"/>
</dbReference>
<evidence type="ECO:0000313" key="2">
    <source>
        <dbReference type="Proteomes" id="UP001195769"/>
    </source>
</evidence>
<dbReference type="EMBL" id="JABBWK010000016">
    <property type="protein sequence ID" value="KAG1902573.1"/>
    <property type="molecule type" value="Genomic_DNA"/>
</dbReference>
<dbReference type="AlphaFoldDB" id="A0AAD4EA83"/>
<reference evidence="1" key="1">
    <citation type="journal article" date="2020" name="New Phytol.">
        <title>Comparative genomics reveals dynamic genome evolution in host specialist ectomycorrhizal fungi.</title>
        <authorList>
            <person name="Lofgren L.A."/>
            <person name="Nguyen N.H."/>
            <person name="Vilgalys R."/>
            <person name="Ruytinx J."/>
            <person name="Liao H.L."/>
            <person name="Branco S."/>
            <person name="Kuo A."/>
            <person name="LaButti K."/>
            <person name="Lipzen A."/>
            <person name="Andreopoulos W."/>
            <person name="Pangilinan J."/>
            <person name="Riley R."/>
            <person name="Hundley H."/>
            <person name="Na H."/>
            <person name="Barry K."/>
            <person name="Grigoriev I.V."/>
            <person name="Stajich J.E."/>
            <person name="Kennedy P.G."/>
        </authorList>
    </citation>
    <scope>NUCLEOTIDE SEQUENCE</scope>
    <source>
        <strain evidence="1">FC203</strain>
    </source>
</reference>
<gene>
    <name evidence="1" type="ORF">F5891DRAFT_1022210</name>
</gene>
<name>A0AAD4EA83_9AGAM</name>
<dbReference type="GeneID" id="64655524"/>
<evidence type="ECO:0000313" key="1">
    <source>
        <dbReference type="EMBL" id="KAG1902573.1"/>
    </source>
</evidence>